<evidence type="ECO:0000256" key="4">
    <source>
        <dbReference type="ARBA" id="ARBA00023163"/>
    </source>
</evidence>
<dbReference type="PANTHER" id="PTHR30126">
    <property type="entry name" value="HTH-TYPE TRANSCRIPTIONAL REGULATOR"/>
    <property type="match status" value="1"/>
</dbReference>
<protein>
    <submittedName>
        <fullName evidence="6">LysR family transcriptional regulator</fullName>
    </submittedName>
</protein>
<evidence type="ECO:0000259" key="5">
    <source>
        <dbReference type="PROSITE" id="PS50931"/>
    </source>
</evidence>
<dbReference type="PANTHER" id="PTHR30126:SF77">
    <property type="entry name" value="TRANSCRIPTIONAL REGULATORY PROTEIN"/>
    <property type="match status" value="1"/>
</dbReference>
<dbReference type="RefSeq" id="WP_380791172.1">
    <property type="nucleotide sequence ID" value="NZ_JBHTKR010000004.1"/>
</dbReference>
<dbReference type="InterPro" id="IPR036390">
    <property type="entry name" value="WH_DNA-bd_sf"/>
</dbReference>
<keyword evidence="3" id="KW-0238">DNA-binding</keyword>
<evidence type="ECO:0000256" key="3">
    <source>
        <dbReference type="ARBA" id="ARBA00023125"/>
    </source>
</evidence>
<reference evidence="7" key="1">
    <citation type="journal article" date="2019" name="Int. J. Syst. Evol. Microbiol.">
        <title>The Global Catalogue of Microorganisms (GCM) 10K type strain sequencing project: providing services to taxonomists for standard genome sequencing and annotation.</title>
        <authorList>
            <consortium name="The Broad Institute Genomics Platform"/>
            <consortium name="The Broad Institute Genome Sequencing Center for Infectious Disease"/>
            <person name="Wu L."/>
            <person name="Ma J."/>
        </authorList>
    </citation>
    <scope>NUCLEOTIDE SEQUENCE [LARGE SCALE GENOMIC DNA]</scope>
    <source>
        <strain evidence="7">CCUG 55328</strain>
    </source>
</reference>
<dbReference type="Pfam" id="PF00126">
    <property type="entry name" value="HTH_1"/>
    <property type="match status" value="1"/>
</dbReference>
<dbReference type="InterPro" id="IPR000847">
    <property type="entry name" value="LysR_HTH_N"/>
</dbReference>
<feature type="domain" description="HTH lysR-type" evidence="5">
    <location>
        <begin position="2"/>
        <end position="59"/>
    </location>
</feature>
<dbReference type="Gene3D" id="3.40.190.10">
    <property type="entry name" value="Periplasmic binding protein-like II"/>
    <property type="match status" value="2"/>
</dbReference>
<keyword evidence="2" id="KW-0805">Transcription regulation</keyword>
<dbReference type="Gene3D" id="1.10.10.10">
    <property type="entry name" value="Winged helix-like DNA-binding domain superfamily/Winged helix DNA-binding domain"/>
    <property type="match status" value="1"/>
</dbReference>
<dbReference type="Proteomes" id="UP001597151">
    <property type="component" value="Unassembled WGS sequence"/>
</dbReference>
<proteinExistence type="inferred from homology"/>
<sequence length="300" mass="33109">MVDFKGLETFLWVAALGSFRGAAQKLNTTQPAISHRIAQLEAEVGAKLLTRESRNVAPTLRGRQLLVYAEKILAMRAEMLASLRDAEAVRGVIRLGVAETIVHTWLPDFIKEVHRIYPNLSIEIEVDISPSLRARLLAQEVDIAFLLGPLSAPLLRNRLLCEYPVGFIASPLLKVPNPADVSDLAQFPLITFARKTQPYEHVKSLFNRPYLPPINLHASASMATVVHLATEGIGIAVIPHELVEKELRDGTLERIQTEVTIPPLAFCASWLESPDTLAVELVVEIAARMAGSWNETPRPA</sequence>
<organism evidence="6 7">
    <name type="scientific">Seohaeicola saemankumensis</name>
    <dbReference type="NCBI Taxonomy" id="481181"/>
    <lineage>
        <taxon>Bacteria</taxon>
        <taxon>Pseudomonadati</taxon>
        <taxon>Pseudomonadota</taxon>
        <taxon>Alphaproteobacteria</taxon>
        <taxon>Rhodobacterales</taxon>
        <taxon>Roseobacteraceae</taxon>
        <taxon>Seohaeicola</taxon>
    </lineage>
</organism>
<evidence type="ECO:0000256" key="2">
    <source>
        <dbReference type="ARBA" id="ARBA00023015"/>
    </source>
</evidence>
<comment type="similarity">
    <text evidence="1">Belongs to the LysR transcriptional regulatory family.</text>
</comment>
<dbReference type="SUPFAM" id="SSF46785">
    <property type="entry name" value="Winged helix' DNA-binding domain"/>
    <property type="match status" value="1"/>
</dbReference>
<dbReference type="PROSITE" id="PS50931">
    <property type="entry name" value="HTH_LYSR"/>
    <property type="match status" value="1"/>
</dbReference>
<dbReference type="InterPro" id="IPR005119">
    <property type="entry name" value="LysR_subst-bd"/>
</dbReference>
<keyword evidence="4" id="KW-0804">Transcription</keyword>
<dbReference type="InterPro" id="IPR036388">
    <property type="entry name" value="WH-like_DNA-bd_sf"/>
</dbReference>
<keyword evidence="7" id="KW-1185">Reference proteome</keyword>
<evidence type="ECO:0000256" key="1">
    <source>
        <dbReference type="ARBA" id="ARBA00009437"/>
    </source>
</evidence>
<evidence type="ECO:0000313" key="6">
    <source>
        <dbReference type="EMBL" id="MFD1194955.1"/>
    </source>
</evidence>
<dbReference type="EMBL" id="JBHTKR010000004">
    <property type="protein sequence ID" value="MFD1194955.1"/>
    <property type="molecule type" value="Genomic_DNA"/>
</dbReference>
<gene>
    <name evidence="6" type="ORF">ACFQ3C_09760</name>
</gene>
<evidence type="ECO:0000313" key="7">
    <source>
        <dbReference type="Proteomes" id="UP001597151"/>
    </source>
</evidence>
<accession>A0ABW3TCP2</accession>
<dbReference type="Pfam" id="PF03466">
    <property type="entry name" value="LysR_substrate"/>
    <property type="match status" value="1"/>
</dbReference>
<name>A0ABW3TCP2_9RHOB</name>
<dbReference type="PRINTS" id="PR00039">
    <property type="entry name" value="HTHLYSR"/>
</dbReference>
<comment type="caution">
    <text evidence="6">The sequence shown here is derived from an EMBL/GenBank/DDBJ whole genome shotgun (WGS) entry which is preliminary data.</text>
</comment>
<dbReference type="SUPFAM" id="SSF53850">
    <property type="entry name" value="Periplasmic binding protein-like II"/>
    <property type="match status" value="1"/>
</dbReference>
<dbReference type="CDD" id="cd05466">
    <property type="entry name" value="PBP2_LTTR_substrate"/>
    <property type="match status" value="1"/>
</dbReference>